<dbReference type="GO" id="GO:0003700">
    <property type="term" value="F:DNA-binding transcription factor activity"/>
    <property type="evidence" value="ECO:0007669"/>
    <property type="project" value="InterPro"/>
</dbReference>
<dbReference type="PANTHER" id="PTHR43280:SF32">
    <property type="entry name" value="TRANSCRIPTIONAL REGULATORY PROTEIN"/>
    <property type="match status" value="1"/>
</dbReference>
<dbReference type="SUPFAM" id="SSF46689">
    <property type="entry name" value="Homeodomain-like"/>
    <property type="match status" value="1"/>
</dbReference>
<dbReference type="Pfam" id="PF12833">
    <property type="entry name" value="HTH_18"/>
    <property type="match status" value="1"/>
</dbReference>
<dbReference type="EMBL" id="FNRL01000021">
    <property type="protein sequence ID" value="SEA89394.1"/>
    <property type="molecule type" value="Genomic_DNA"/>
</dbReference>
<evidence type="ECO:0000259" key="4">
    <source>
        <dbReference type="PROSITE" id="PS01124"/>
    </source>
</evidence>
<sequence length="297" mass="34868">MNRSEDIPSFYQRIKYPLQERLVPGTPHVNVFEKNACRVTIPYSRKDYYKVSLILGKGTLEYADRTLHIDRPALMFSNPLIPYYWQPGPGEQHGWFCIFNEAFAKQRSEMLTDLPMFQLESDRVFFPDDKSVEEISYLFRKMLEENQSSYVQKQDVLRNYLHLIVHYAIKMQPAQNYDHDMNASARITSLFLELLSRQFPIDSRQNELKLKSAKDFARQLSVHINHLNRAVKEVTGKTTTEHIASRILLEATELLRHSDWAVSEIGYCLGFEYPGYFNTFYKKHTGKTPKEVRKVIV</sequence>
<dbReference type="OrthoDB" id="629929at2"/>
<accession>A0A1H4EWG8</accession>
<evidence type="ECO:0000256" key="3">
    <source>
        <dbReference type="ARBA" id="ARBA00023163"/>
    </source>
</evidence>
<dbReference type="STRING" id="408074.SAMN05660909_03984"/>
<dbReference type="GO" id="GO:0043565">
    <property type="term" value="F:sequence-specific DNA binding"/>
    <property type="evidence" value="ECO:0007669"/>
    <property type="project" value="InterPro"/>
</dbReference>
<gene>
    <name evidence="5" type="ORF">SAMN05660909_03984</name>
</gene>
<feature type="domain" description="HTH araC/xylS-type" evidence="4">
    <location>
        <begin position="185"/>
        <end position="295"/>
    </location>
</feature>
<reference evidence="6" key="1">
    <citation type="submission" date="2016-10" db="EMBL/GenBank/DDBJ databases">
        <authorList>
            <person name="Varghese N."/>
            <person name="Submissions S."/>
        </authorList>
    </citation>
    <scope>NUCLEOTIDE SEQUENCE [LARGE SCALE GENOMIC DNA]</scope>
    <source>
        <strain evidence="6">DSM 23920</strain>
    </source>
</reference>
<evidence type="ECO:0000313" key="5">
    <source>
        <dbReference type="EMBL" id="SEA89394.1"/>
    </source>
</evidence>
<evidence type="ECO:0000256" key="1">
    <source>
        <dbReference type="ARBA" id="ARBA00023015"/>
    </source>
</evidence>
<name>A0A1H4EWG8_9BACT</name>
<evidence type="ECO:0000256" key="2">
    <source>
        <dbReference type="ARBA" id="ARBA00023125"/>
    </source>
</evidence>
<dbReference type="PROSITE" id="PS01124">
    <property type="entry name" value="HTH_ARAC_FAMILY_2"/>
    <property type="match status" value="1"/>
</dbReference>
<dbReference type="PANTHER" id="PTHR43280">
    <property type="entry name" value="ARAC-FAMILY TRANSCRIPTIONAL REGULATOR"/>
    <property type="match status" value="1"/>
</dbReference>
<proteinExistence type="predicted"/>
<evidence type="ECO:0000313" key="6">
    <source>
        <dbReference type="Proteomes" id="UP000199656"/>
    </source>
</evidence>
<keyword evidence="2" id="KW-0238">DNA-binding</keyword>
<keyword evidence="6" id="KW-1185">Reference proteome</keyword>
<keyword evidence="1" id="KW-0805">Transcription regulation</keyword>
<protein>
    <submittedName>
        <fullName evidence="5">Helix-turn-helix domain-containing protein</fullName>
    </submittedName>
</protein>
<dbReference type="InterPro" id="IPR009057">
    <property type="entry name" value="Homeodomain-like_sf"/>
</dbReference>
<dbReference type="Proteomes" id="UP000199656">
    <property type="component" value="Unassembled WGS sequence"/>
</dbReference>
<keyword evidence="3" id="KW-0804">Transcription</keyword>
<dbReference type="Gene3D" id="1.10.10.60">
    <property type="entry name" value="Homeodomain-like"/>
    <property type="match status" value="1"/>
</dbReference>
<dbReference type="AlphaFoldDB" id="A0A1H4EWG8"/>
<organism evidence="5 6">
    <name type="scientific">Chitinophaga terrae</name>
    <name type="common">ex Kim and Jung 2007</name>
    <dbReference type="NCBI Taxonomy" id="408074"/>
    <lineage>
        <taxon>Bacteria</taxon>
        <taxon>Pseudomonadati</taxon>
        <taxon>Bacteroidota</taxon>
        <taxon>Chitinophagia</taxon>
        <taxon>Chitinophagales</taxon>
        <taxon>Chitinophagaceae</taxon>
        <taxon>Chitinophaga</taxon>
    </lineage>
</organism>
<dbReference type="SMART" id="SM00342">
    <property type="entry name" value="HTH_ARAC"/>
    <property type="match status" value="1"/>
</dbReference>
<dbReference type="InterPro" id="IPR018060">
    <property type="entry name" value="HTH_AraC"/>
</dbReference>
<dbReference type="RefSeq" id="WP_089763683.1">
    <property type="nucleotide sequence ID" value="NZ_BKAT01000020.1"/>
</dbReference>